<feature type="transmembrane region" description="Helical" evidence="5">
    <location>
        <begin position="70"/>
        <end position="91"/>
    </location>
</feature>
<evidence type="ECO:0000256" key="1">
    <source>
        <dbReference type="ARBA" id="ARBA00004141"/>
    </source>
</evidence>
<feature type="domain" description="RDD" evidence="6">
    <location>
        <begin position="34"/>
        <end position="162"/>
    </location>
</feature>
<evidence type="ECO:0000256" key="3">
    <source>
        <dbReference type="ARBA" id="ARBA00022989"/>
    </source>
</evidence>
<comment type="subcellular location">
    <subcellularLocation>
        <location evidence="1">Membrane</location>
        <topology evidence="1">Multi-pass membrane protein</topology>
    </subcellularLocation>
</comment>
<keyword evidence="3 5" id="KW-1133">Transmembrane helix</keyword>
<dbReference type="KEGG" id="osu:NT6N_06920"/>
<protein>
    <submittedName>
        <fullName evidence="7">RDD family protein</fullName>
    </submittedName>
</protein>
<dbReference type="InterPro" id="IPR010432">
    <property type="entry name" value="RDD"/>
</dbReference>
<accession>A0AAT9FI64</accession>
<dbReference type="PANTHER" id="PTHR38480:SF1">
    <property type="entry name" value="SLR0254 PROTEIN"/>
    <property type="match status" value="1"/>
</dbReference>
<dbReference type="GO" id="GO:0016020">
    <property type="term" value="C:membrane"/>
    <property type="evidence" value="ECO:0007669"/>
    <property type="project" value="UniProtKB-SubCell"/>
</dbReference>
<keyword evidence="2 5" id="KW-0812">Transmembrane</keyword>
<name>A0AAT9FI64_9BACT</name>
<keyword evidence="4 5" id="KW-0472">Membrane</keyword>
<evidence type="ECO:0000256" key="2">
    <source>
        <dbReference type="ARBA" id="ARBA00022692"/>
    </source>
</evidence>
<organism evidence="7">
    <name type="scientific">Oceaniferula spumae</name>
    <dbReference type="NCBI Taxonomy" id="2979115"/>
    <lineage>
        <taxon>Bacteria</taxon>
        <taxon>Pseudomonadati</taxon>
        <taxon>Verrucomicrobiota</taxon>
        <taxon>Verrucomicrobiia</taxon>
        <taxon>Verrucomicrobiales</taxon>
        <taxon>Verrucomicrobiaceae</taxon>
        <taxon>Oceaniferula</taxon>
    </lineage>
</organism>
<feature type="transmembrane region" description="Helical" evidence="5">
    <location>
        <begin position="40"/>
        <end position="64"/>
    </location>
</feature>
<reference evidence="7" key="1">
    <citation type="submission" date="2024-07" db="EMBL/GenBank/DDBJ databases">
        <title>Complete genome sequence of Verrucomicrobiaceae bacterium NT6N.</title>
        <authorList>
            <person name="Huang C."/>
            <person name="Takami H."/>
            <person name="Hamasaki K."/>
        </authorList>
    </citation>
    <scope>NUCLEOTIDE SEQUENCE</scope>
    <source>
        <strain evidence="7">NT6N</strain>
    </source>
</reference>
<evidence type="ECO:0000259" key="6">
    <source>
        <dbReference type="Pfam" id="PF06271"/>
    </source>
</evidence>
<evidence type="ECO:0000256" key="5">
    <source>
        <dbReference type="SAM" id="Phobius"/>
    </source>
</evidence>
<dbReference type="EMBL" id="AP026866">
    <property type="protein sequence ID" value="BDS05652.1"/>
    <property type="molecule type" value="Genomic_DNA"/>
</dbReference>
<gene>
    <name evidence="7" type="ORF">NT6N_06920</name>
</gene>
<dbReference type="AlphaFoldDB" id="A0AAT9FI64"/>
<sequence>MPNTYGSNGRPADRLDTLQSIELAEGVEIQLRIAGPYVRVLAYLLDFLIRIGICIAAYLVIMLVGVVAGFNVAGGLSMLLMFFLTFFYYIVFEAGKRGASPGKRAMGLRVVDTSGAPISWGQAFIRNMLRFADGMPLFSYGFGLMTTLMTKRFQRLGDLLANTVVVYDRLPKMHLSSLPPAMTSVAPNVPLTREEQAAILGFKERGGMWSEARRVELADHASELTGSGGVRGMTKLLGVAQWLGEKH</sequence>
<dbReference type="PANTHER" id="PTHR38480">
    <property type="entry name" value="SLR0254 PROTEIN"/>
    <property type="match status" value="1"/>
</dbReference>
<evidence type="ECO:0000313" key="7">
    <source>
        <dbReference type="EMBL" id="BDS05652.1"/>
    </source>
</evidence>
<dbReference type="Pfam" id="PF06271">
    <property type="entry name" value="RDD"/>
    <property type="match status" value="1"/>
</dbReference>
<evidence type="ECO:0000256" key="4">
    <source>
        <dbReference type="ARBA" id="ARBA00023136"/>
    </source>
</evidence>
<proteinExistence type="predicted"/>